<accession>A0AAN9G3S3</accession>
<evidence type="ECO:0008006" key="4">
    <source>
        <dbReference type="Google" id="ProtNLM"/>
    </source>
</evidence>
<evidence type="ECO:0000313" key="2">
    <source>
        <dbReference type="EMBL" id="KAK7092900.1"/>
    </source>
</evidence>
<name>A0AAN9G3S3_9CAEN</name>
<reference evidence="2 3" key="1">
    <citation type="submission" date="2024-02" db="EMBL/GenBank/DDBJ databases">
        <title>Chromosome-scale genome assembly of the rough periwinkle Littorina saxatilis.</title>
        <authorList>
            <person name="De Jode A."/>
            <person name="Faria R."/>
            <person name="Formenti G."/>
            <person name="Sims Y."/>
            <person name="Smith T.P."/>
            <person name="Tracey A."/>
            <person name="Wood J.M.D."/>
            <person name="Zagrodzka Z.B."/>
            <person name="Johannesson K."/>
            <person name="Butlin R.K."/>
            <person name="Leder E.H."/>
        </authorList>
    </citation>
    <scope>NUCLEOTIDE SEQUENCE [LARGE SCALE GENOMIC DNA]</scope>
    <source>
        <strain evidence="2">Snail1</strain>
        <tissue evidence="2">Muscle</tissue>
    </source>
</reference>
<dbReference type="Proteomes" id="UP001374579">
    <property type="component" value="Unassembled WGS sequence"/>
</dbReference>
<proteinExistence type="predicted"/>
<keyword evidence="1" id="KW-1133">Transmembrane helix</keyword>
<gene>
    <name evidence="2" type="ORF">V1264_008576</name>
</gene>
<feature type="transmembrane region" description="Helical" evidence="1">
    <location>
        <begin position="15"/>
        <end position="34"/>
    </location>
</feature>
<dbReference type="Pfam" id="PF06522">
    <property type="entry name" value="B12D"/>
    <property type="match status" value="1"/>
</dbReference>
<keyword evidence="1" id="KW-0472">Membrane</keyword>
<evidence type="ECO:0000313" key="3">
    <source>
        <dbReference type="Proteomes" id="UP001374579"/>
    </source>
</evidence>
<dbReference type="InterPro" id="IPR010530">
    <property type="entry name" value="B12D"/>
</dbReference>
<keyword evidence="3" id="KW-1185">Reference proteome</keyword>
<dbReference type="EMBL" id="JBAMIC010000021">
    <property type="protein sequence ID" value="KAK7092900.1"/>
    <property type="molecule type" value="Genomic_DNA"/>
</dbReference>
<organism evidence="2 3">
    <name type="scientific">Littorina saxatilis</name>
    <dbReference type="NCBI Taxonomy" id="31220"/>
    <lineage>
        <taxon>Eukaryota</taxon>
        <taxon>Metazoa</taxon>
        <taxon>Spiralia</taxon>
        <taxon>Lophotrochozoa</taxon>
        <taxon>Mollusca</taxon>
        <taxon>Gastropoda</taxon>
        <taxon>Caenogastropoda</taxon>
        <taxon>Littorinimorpha</taxon>
        <taxon>Littorinoidea</taxon>
        <taxon>Littorinidae</taxon>
        <taxon>Littorina</taxon>
    </lineage>
</organism>
<dbReference type="AlphaFoldDB" id="A0AAN9G3S3"/>
<evidence type="ECO:0000256" key="1">
    <source>
        <dbReference type="SAM" id="Phobius"/>
    </source>
</evidence>
<dbReference type="PANTHER" id="PTHR14256:SF1">
    <property type="entry name" value="GEO09626P1"/>
    <property type="match status" value="1"/>
</dbReference>
<protein>
    <recommendedName>
        <fullName evidence="4">NADH dehydrogenase [ubiquinone] 1 alpha subcomplex subunit 4</fullName>
    </recommendedName>
</protein>
<sequence>MKGLTASSLKGHPSLIPLFVCVGAGVVGAGYYIGRLCTRCPDVSWNKRDEVYPWNKLAPSYQYKFYSPKRDYAKEKFPEERPEI</sequence>
<keyword evidence="1" id="KW-0812">Transmembrane</keyword>
<comment type="caution">
    <text evidence="2">The sequence shown here is derived from an EMBL/GenBank/DDBJ whole genome shotgun (WGS) entry which is preliminary data.</text>
</comment>
<dbReference type="PANTHER" id="PTHR14256">
    <property type="entry name" value="NADH-UBIQUINONE OXIDOREDUCTASE MLRQ SUBUNIT"/>
    <property type="match status" value="1"/>
</dbReference>